<evidence type="ECO:0000313" key="2">
    <source>
        <dbReference type="Proteomes" id="UP000604825"/>
    </source>
</evidence>
<dbReference type="Proteomes" id="UP000604825">
    <property type="component" value="Unassembled WGS sequence"/>
</dbReference>
<organism evidence="1 2">
    <name type="scientific">Miscanthus lutarioriparius</name>
    <dbReference type="NCBI Taxonomy" id="422564"/>
    <lineage>
        <taxon>Eukaryota</taxon>
        <taxon>Viridiplantae</taxon>
        <taxon>Streptophyta</taxon>
        <taxon>Embryophyta</taxon>
        <taxon>Tracheophyta</taxon>
        <taxon>Spermatophyta</taxon>
        <taxon>Magnoliopsida</taxon>
        <taxon>Liliopsida</taxon>
        <taxon>Poales</taxon>
        <taxon>Poaceae</taxon>
        <taxon>PACMAD clade</taxon>
        <taxon>Panicoideae</taxon>
        <taxon>Andropogonodae</taxon>
        <taxon>Andropogoneae</taxon>
        <taxon>Saccharinae</taxon>
        <taxon>Miscanthus</taxon>
    </lineage>
</organism>
<dbReference type="EMBL" id="CAJGYO010000008">
    <property type="protein sequence ID" value="CAD6250095.1"/>
    <property type="molecule type" value="Genomic_DNA"/>
</dbReference>
<comment type="caution">
    <text evidence="1">The sequence shown here is derived from an EMBL/GenBank/DDBJ whole genome shotgun (WGS) entry which is preliminary data.</text>
</comment>
<proteinExistence type="predicted"/>
<accession>A0A811PW28</accession>
<keyword evidence="2" id="KW-1185">Reference proteome</keyword>
<name>A0A811PW28_9POAL</name>
<protein>
    <submittedName>
        <fullName evidence="1">Uncharacterized protein</fullName>
    </submittedName>
</protein>
<evidence type="ECO:0000313" key="1">
    <source>
        <dbReference type="EMBL" id="CAD6250095.1"/>
    </source>
</evidence>
<sequence>MGPKLWASGVYSRPRWSEEEDERVLAVASAVALGRSGGAHIVGRGVVARRRQAVKGPMECERGHECSGECYRAGGLGTDGSIKRRMGIERARGWMRGRSPWCRFRQVKDAEWKWNCGRGGQSPEQILDRQPGVGVHNQAIRPYPTVNRNMTLLFGQLKEQKQVVNLYLRQNECDGNGTSSTVTVHLCLVG</sequence>
<dbReference type="AlphaFoldDB" id="A0A811PW28"/>
<gene>
    <name evidence="1" type="ORF">NCGR_LOCUS33889</name>
</gene>
<reference evidence="1" key="1">
    <citation type="submission" date="2020-10" db="EMBL/GenBank/DDBJ databases">
        <authorList>
            <person name="Han B."/>
            <person name="Lu T."/>
            <person name="Zhao Q."/>
            <person name="Huang X."/>
            <person name="Zhao Y."/>
        </authorList>
    </citation>
    <scope>NUCLEOTIDE SEQUENCE</scope>
</reference>